<feature type="compositionally biased region" description="Polar residues" evidence="1">
    <location>
        <begin position="54"/>
        <end position="63"/>
    </location>
</feature>
<protein>
    <submittedName>
        <fullName evidence="3">Uncharacterized protein</fullName>
    </submittedName>
</protein>
<dbReference type="AlphaFoldDB" id="U1X9Z0"/>
<proteinExistence type="predicted"/>
<dbReference type="Proteomes" id="UP000016511">
    <property type="component" value="Unassembled WGS sequence"/>
</dbReference>
<evidence type="ECO:0000313" key="4">
    <source>
        <dbReference type="Proteomes" id="UP000016511"/>
    </source>
</evidence>
<evidence type="ECO:0000313" key="3">
    <source>
        <dbReference type="EMBL" id="ERI11353.1"/>
    </source>
</evidence>
<feature type="region of interest" description="Disordered" evidence="1">
    <location>
        <begin position="39"/>
        <end position="63"/>
    </location>
</feature>
<comment type="caution">
    <text evidence="3">The sequence shown here is derived from an EMBL/GenBank/DDBJ whole genome shotgun (WGS) entry which is preliminary data.</text>
</comment>
<evidence type="ECO:0000256" key="1">
    <source>
        <dbReference type="SAM" id="MobiDB-lite"/>
    </source>
</evidence>
<organism evidence="3 4">
    <name type="scientific">Aneurinibacillus aneurinilyticus ATCC 12856</name>
    <dbReference type="NCBI Taxonomy" id="649747"/>
    <lineage>
        <taxon>Bacteria</taxon>
        <taxon>Bacillati</taxon>
        <taxon>Bacillota</taxon>
        <taxon>Bacilli</taxon>
        <taxon>Bacillales</taxon>
        <taxon>Paenibacillaceae</taxon>
        <taxon>Aneurinibacillus group</taxon>
        <taxon>Aneurinibacillus</taxon>
    </lineage>
</organism>
<dbReference type="STRING" id="649747.HMPREF0083_00571"/>
<feature type="transmembrane region" description="Helical" evidence="2">
    <location>
        <begin position="6"/>
        <end position="25"/>
    </location>
</feature>
<keyword evidence="2" id="KW-1133">Transmembrane helix</keyword>
<dbReference type="PATRIC" id="fig|649747.3.peg.507"/>
<gene>
    <name evidence="3" type="ORF">HMPREF0083_00571</name>
</gene>
<name>U1X9Z0_ANEAE</name>
<sequence>MWNGVIMMWWVSAIVIICLIAYAVFSKPVRKLRRTEDLVKGNGYSPANDPIHPPNSNSDNRMP</sequence>
<accession>U1X9Z0</accession>
<keyword evidence="2" id="KW-0812">Transmembrane</keyword>
<reference evidence="3 4" key="1">
    <citation type="submission" date="2013-08" db="EMBL/GenBank/DDBJ databases">
        <authorList>
            <person name="Weinstock G."/>
            <person name="Sodergren E."/>
            <person name="Wylie T."/>
            <person name="Fulton L."/>
            <person name="Fulton R."/>
            <person name="Fronick C."/>
            <person name="O'Laughlin M."/>
            <person name="Godfrey J."/>
            <person name="Miner T."/>
            <person name="Herter B."/>
            <person name="Appelbaum E."/>
            <person name="Cordes M."/>
            <person name="Lek S."/>
            <person name="Wollam A."/>
            <person name="Pepin K.H."/>
            <person name="Palsikar V.B."/>
            <person name="Mitreva M."/>
            <person name="Wilson R.K."/>
        </authorList>
    </citation>
    <scope>NUCLEOTIDE SEQUENCE [LARGE SCALE GENOMIC DNA]</scope>
    <source>
        <strain evidence="3 4">ATCC 12856</strain>
    </source>
</reference>
<evidence type="ECO:0000256" key="2">
    <source>
        <dbReference type="SAM" id="Phobius"/>
    </source>
</evidence>
<keyword evidence="4" id="KW-1185">Reference proteome</keyword>
<keyword evidence="2" id="KW-0472">Membrane</keyword>
<dbReference type="EMBL" id="AWSJ01000042">
    <property type="protein sequence ID" value="ERI11353.1"/>
    <property type="molecule type" value="Genomic_DNA"/>
</dbReference>
<dbReference type="HOGENOM" id="CLU_2875876_0_0_9"/>